<accession>A0A5J4TPZ0</accession>
<protein>
    <submittedName>
        <fullName evidence="1">Uncharacterized protein</fullName>
    </submittedName>
</protein>
<reference evidence="1 2" key="1">
    <citation type="submission" date="2019-03" db="EMBL/GenBank/DDBJ databases">
        <title>Single cell metagenomics reveals metabolic interactions within the superorganism composed of flagellate Streblomastix strix and complex community of Bacteroidetes bacteria on its surface.</title>
        <authorList>
            <person name="Treitli S.C."/>
            <person name="Kolisko M."/>
            <person name="Husnik F."/>
            <person name="Keeling P."/>
            <person name="Hampl V."/>
        </authorList>
    </citation>
    <scope>NUCLEOTIDE SEQUENCE [LARGE SCALE GENOMIC DNA]</scope>
    <source>
        <strain evidence="1">ST1C</strain>
    </source>
</reference>
<feature type="non-terminal residue" evidence="1">
    <location>
        <position position="1"/>
    </location>
</feature>
<dbReference type="Proteomes" id="UP000324800">
    <property type="component" value="Unassembled WGS sequence"/>
</dbReference>
<dbReference type="EMBL" id="SNRW01028313">
    <property type="protein sequence ID" value="KAA6359481.1"/>
    <property type="molecule type" value="Genomic_DNA"/>
</dbReference>
<proteinExistence type="predicted"/>
<dbReference type="AlphaFoldDB" id="A0A5J4TPZ0"/>
<evidence type="ECO:0000313" key="1">
    <source>
        <dbReference type="EMBL" id="KAA6359481.1"/>
    </source>
</evidence>
<sequence length="105" mass="11879">SANALKSAKALHKAMKEVEDSRNACPTFKSPAPILFLPHLADPHFWYALPHITPLWQFDTPKKELDIEPCLCSIICSQLRFHSNLAMRLKILLHYSTNQALVLTA</sequence>
<name>A0A5J4TPZ0_9EUKA</name>
<evidence type="ECO:0000313" key="2">
    <source>
        <dbReference type="Proteomes" id="UP000324800"/>
    </source>
</evidence>
<organism evidence="1 2">
    <name type="scientific">Streblomastix strix</name>
    <dbReference type="NCBI Taxonomy" id="222440"/>
    <lineage>
        <taxon>Eukaryota</taxon>
        <taxon>Metamonada</taxon>
        <taxon>Preaxostyla</taxon>
        <taxon>Oxymonadida</taxon>
        <taxon>Streblomastigidae</taxon>
        <taxon>Streblomastix</taxon>
    </lineage>
</organism>
<comment type="caution">
    <text evidence="1">The sequence shown here is derived from an EMBL/GenBank/DDBJ whole genome shotgun (WGS) entry which is preliminary data.</text>
</comment>
<gene>
    <name evidence="1" type="ORF">EZS28_044992</name>
</gene>